<feature type="domain" description="Thiamine pyrophosphate enzyme central" evidence="5">
    <location>
        <begin position="208"/>
        <end position="341"/>
    </location>
</feature>
<evidence type="ECO:0000256" key="3">
    <source>
        <dbReference type="ARBA" id="ARBA00023052"/>
    </source>
</evidence>
<dbReference type="InterPro" id="IPR012001">
    <property type="entry name" value="Thiamin_PyroP_enz_TPP-bd_dom"/>
</dbReference>
<dbReference type="SUPFAM" id="SSF52467">
    <property type="entry name" value="DHS-like NAD/FAD-binding domain"/>
    <property type="match status" value="1"/>
</dbReference>
<dbReference type="AlphaFoldDB" id="A0A1X6YLT0"/>
<dbReference type="GO" id="GO:0003984">
    <property type="term" value="F:acetolactate synthase activity"/>
    <property type="evidence" value="ECO:0007669"/>
    <property type="project" value="UniProtKB-EC"/>
</dbReference>
<comment type="similarity">
    <text evidence="1 4">Belongs to the TPP enzyme family.</text>
</comment>
<dbReference type="GO" id="GO:0009099">
    <property type="term" value="P:L-valine biosynthetic process"/>
    <property type="evidence" value="ECO:0007669"/>
    <property type="project" value="TreeGrafter"/>
</dbReference>
<keyword evidence="2 8" id="KW-0808">Transferase</keyword>
<dbReference type="Pfam" id="PF02776">
    <property type="entry name" value="TPP_enzyme_N"/>
    <property type="match status" value="1"/>
</dbReference>
<dbReference type="CDD" id="cd07035">
    <property type="entry name" value="TPP_PYR_POX_like"/>
    <property type="match status" value="1"/>
</dbReference>
<dbReference type="Pfam" id="PF00205">
    <property type="entry name" value="TPP_enzyme_M"/>
    <property type="match status" value="1"/>
</dbReference>
<evidence type="ECO:0000313" key="8">
    <source>
        <dbReference type="EMBL" id="SLN25043.1"/>
    </source>
</evidence>
<dbReference type="GO" id="GO:0005948">
    <property type="term" value="C:acetolactate synthase complex"/>
    <property type="evidence" value="ECO:0007669"/>
    <property type="project" value="TreeGrafter"/>
</dbReference>
<evidence type="ECO:0000256" key="1">
    <source>
        <dbReference type="ARBA" id="ARBA00007812"/>
    </source>
</evidence>
<dbReference type="InterPro" id="IPR011766">
    <property type="entry name" value="TPP_enzyme_TPP-bd"/>
</dbReference>
<evidence type="ECO:0000259" key="7">
    <source>
        <dbReference type="Pfam" id="PF02776"/>
    </source>
</evidence>
<dbReference type="Pfam" id="PF02775">
    <property type="entry name" value="TPP_enzyme_C"/>
    <property type="match status" value="1"/>
</dbReference>
<keyword evidence="9" id="KW-1185">Reference proteome</keyword>
<dbReference type="InterPro" id="IPR029061">
    <property type="entry name" value="THDP-binding"/>
</dbReference>
<gene>
    <name evidence="8" type="primary">alsS</name>
    <name evidence="8" type="ORF">ROA7450_01035</name>
</gene>
<organism evidence="8 9">
    <name type="scientific">Roseovarius albus</name>
    <dbReference type="NCBI Taxonomy" id="1247867"/>
    <lineage>
        <taxon>Bacteria</taxon>
        <taxon>Pseudomonadati</taxon>
        <taxon>Pseudomonadota</taxon>
        <taxon>Alphaproteobacteria</taxon>
        <taxon>Rhodobacterales</taxon>
        <taxon>Roseobacteraceae</taxon>
        <taxon>Roseovarius</taxon>
    </lineage>
</organism>
<dbReference type="PANTHER" id="PTHR18968">
    <property type="entry name" value="THIAMINE PYROPHOSPHATE ENZYMES"/>
    <property type="match status" value="1"/>
</dbReference>
<dbReference type="GO" id="GO:0000287">
    <property type="term" value="F:magnesium ion binding"/>
    <property type="evidence" value="ECO:0007669"/>
    <property type="project" value="InterPro"/>
</dbReference>
<dbReference type="InterPro" id="IPR000399">
    <property type="entry name" value="TPP-bd_CS"/>
</dbReference>
<dbReference type="InterPro" id="IPR029035">
    <property type="entry name" value="DHS-like_NAD/FAD-binding_dom"/>
</dbReference>
<evidence type="ECO:0000259" key="5">
    <source>
        <dbReference type="Pfam" id="PF00205"/>
    </source>
</evidence>
<dbReference type="Proteomes" id="UP000193061">
    <property type="component" value="Unassembled WGS sequence"/>
</dbReference>
<dbReference type="EMBL" id="FWFX01000002">
    <property type="protein sequence ID" value="SLN25043.1"/>
    <property type="molecule type" value="Genomic_DNA"/>
</dbReference>
<keyword evidence="3 4" id="KW-0786">Thiamine pyrophosphate</keyword>
<dbReference type="Gene3D" id="3.40.50.970">
    <property type="match status" value="2"/>
</dbReference>
<evidence type="ECO:0000256" key="4">
    <source>
        <dbReference type="RuleBase" id="RU362132"/>
    </source>
</evidence>
<dbReference type="SUPFAM" id="SSF52518">
    <property type="entry name" value="Thiamin diphosphate-binding fold (THDP-binding)"/>
    <property type="match status" value="2"/>
</dbReference>
<dbReference type="InterPro" id="IPR045229">
    <property type="entry name" value="TPP_enz"/>
</dbReference>
<evidence type="ECO:0000256" key="2">
    <source>
        <dbReference type="ARBA" id="ARBA00022679"/>
    </source>
</evidence>
<feature type="domain" description="Thiamine pyrophosphate enzyme TPP-binding" evidence="6">
    <location>
        <begin position="398"/>
        <end position="543"/>
    </location>
</feature>
<dbReference type="EC" id="2.2.1.6" evidence="8"/>
<evidence type="ECO:0000313" key="9">
    <source>
        <dbReference type="Proteomes" id="UP000193061"/>
    </source>
</evidence>
<dbReference type="GO" id="GO:0050660">
    <property type="term" value="F:flavin adenine dinucleotide binding"/>
    <property type="evidence" value="ECO:0007669"/>
    <property type="project" value="TreeGrafter"/>
</dbReference>
<evidence type="ECO:0000259" key="6">
    <source>
        <dbReference type="Pfam" id="PF02775"/>
    </source>
</evidence>
<dbReference type="Gene3D" id="3.40.50.1220">
    <property type="entry name" value="TPP-binding domain"/>
    <property type="match status" value="1"/>
</dbReference>
<accession>A0A1X6YLT0</accession>
<dbReference type="PANTHER" id="PTHR18968:SF129">
    <property type="entry name" value="ACETOLACTATE SYNTHASE"/>
    <property type="match status" value="1"/>
</dbReference>
<sequence length="555" mass="59086">MPNLCQAIPVAQTWVYEMTQKRAADLLAERLYQAGCRHAFGMPGGEVLTLVDALEQAGIKFTLVKHENAAGFMAEAVWQRTGAPGIVVATIGPGAMNAVNAVANAMQERVPLIMLSGCVDADEAQQYTHQVMDHSAVFAPITKATFTLSTASAGLITDKALGIALEGRPGPVFIDVPISVADANVSNAITPHRAPAGATAPAHGVDLDRARGWLAKARKPVMIVGVDAMNERAEEALLQFANHHNVPFVTTYKAKGIIAEDHPLCLGGAGLSPLADKHLLPFIQSADLILCAGYDPIEMRTGWQNIWDPAQVNVIDISAEPNHHYMHQATLNFTCDTATGLNTLSDGIAPVQTWTAGEVSAVKDALSKAFDTSEDWGPAAVIAECQRHLPANTTATADSGAHRILLSQIWKCSEPRSLLQSSALCTMGCAVPLAIGASIVEPERISVSFSGDAGFLMIAGELASAAELELKTIFVVFVDRSLALIELKQRQRQMVNRGVDFAHHDFAAIGRAFGGQGHRVTSRVELAEALKAAQQADTFTVIAAEIERGAYDGRI</sequence>
<dbReference type="FunFam" id="3.40.50.970:FF:000007">
    <property type="entry name" value="Acetolactate synthase"/>
    <property type="match status" value="1"/>
</dbReference>
<proteinExistence type="inferred from homology"/>
<feature type="domain" description="Thiamine pyrophosphate enzyme N-terminal TPP-binding" evidence="7">
    <location>
        <begin position="22"/>
        <end position="136"/>
    </location>
</feature>
<dbReference type="InterPro" id="IPR012000">
    <property type="entry name" value="Thiamin_PyroP_enz_cen_dom"/>
</dbReference>
<reference evidence="8 9" key="1">
    <citation type="submission" date="2017-03" db="EMBL/GenBank/DDBJ databases">
        <authorList>
            <person name="Afonso C.L."/>
            <person name="Miller P.J."/>
            <person name="Scott M.A."/>
            <person name="Spackman E."/>
            <person name="Goraichik I."/>
            <person name="Dimitrov K.M."/>
            <person name="Suarez D.L."/>
            <person name="Swayne D.E."/>
        </authorList>
    </citation>
    <scope>NUCLEOTIDE SEQUENCE [LARGE SCALE GENOMIC DNA]</scope>
    <source>
        <strain evidence="8 9">CECT 7450</strain>
    </source>
</reference>
<protein>
    <submittedName>
        <fullName evidence="8">Acetolactate synthase</fullName>
        <ecNumber evidence="8">2.2.1.6</ecNumber>
    </submittedName>
</protein>
<name>A0A1X6YLT0_9RHOB</name>
<dbReference type="PROSITE" id="PS00187">
    <property type="entry name" value="TPP_ENZYMES"/>
    <property type="match status" value="1"/>
</dbReference>
<dbReference type="GO" id="GO:0009097">
    <property type="term" value="P:isoleucine biosynthetic process"/>
    <property type="evidence" value="ECO:0007669"/>
    <property type="project" value="TreeGrafter"/>
</dbReference>
<dbReference type="GO" id="GO:0030976">
    <property type="term" value="F:thiamine pyrophosphate binding"/>
    <property type="evidence" value="ECO:0007669"/>
    <property type="project" value="InterPro"/>
</dbReference>